<sequence length="128" mass="14168">MMLYLMNFLLFRLPLLIPLHFSLPITLSPSFFISLPPSPSLPSSSFLSHLPIIFPPHLPPFLSPNFSLRISLSSLSLLPLHACLSLPIPLSSFLSPHQPLFLSLHLSLPPLPSLPLSSFVSPSQHLFN</sequence>
<evidence type="ECO:0000256" key="1">
    <source>
        <dbReference type="SAM" id="SignalP"/>
    </source>
</evidence>
<proteinExistence type="predicted"/>
<name>A0A8D8LRD9_9HEMI</name>
<feature type="signal peptide" evidence="1">
    <location>
        <begin position="1"/>
        <end position="22"/>
    </location>
</feature>
<protein>
    <submittedName>
        <fullName evidence="2">Uncharacterized protein</fullName>
    </submittedName>
</protein>
<evidence type="ECO:0000313" key="2">
    <source>
        <dbReference type="EMBL" id="CAG6610006.1"/>
    </source>
</evidence>
<accession>A0A8D8LRD9</accession>
<dbReference type="AlphaFoldDB" id="A0A8D8LRD9"/>
<organism evidence="2">
    <name type="scientific">Cacopsylla melanoneura</name>
    <dbReference type="NCBI Taxonomy" id="428564"/>
    <lineage>
        <taxon>Eukaryota</taxon>
        <taxon>Metazoa</taxon>
        <taxon>Ecdysozoa</taxon>
        <taxon>Arthropoda</taxon>
        <taxon>Hexapoda</taxon>
        <taxon>Insecta</taxon>
        <taxon>Pterygota</taxon>
        <taxon>Neoptera</taxon>
        <taxon>Paraneoptera</taxon>
        <taxon>Hemiptera</taxon>
        <taxon>Sternorrhyncha</taxon>
        <taxon>Psylloidea</taxon>
        <taxon>Psyllidae</taxon>
        <taxon>Psyllinae</taxon>
        <taxon>Cacopsylla</taxon>
    </lineage>
</organism>
<reference evidence="2" key="1">
    <citation type="submission" date="2021-05" db="EMBL/GenBank/DDBJ databases">
        <authorList>
            <person name="Alioto T."/>
            <person name="Alioto T."/>
            <person name="Gomez Garrido J."/>
        </authorList>
    </citation>
    <scope>NUCLEOTIDE SEQUENCE</scope>
</reference>
<dbReference type="EMBL" id="HBUF01016848">
    <property type="protein sequence ID" value="CAG6610006.1"/>
    <property type="molecule type" value="Transcribed_RNA"/>
</dbReference>
<keyword evidence="1" id="KW-0732">Signal</keyword>
<feature type="chain" id="PRO_5033987856" evidence="1">
    <location>
        <begin position="23"/>
        <end position="128"/>
    </location>
</feature>